<dbReference type="InterPro" id="IPR013024">
    <property type="entry name" value="GGCT-like"/>
</dbReference>
<feature type="domain" description="Gamma-glutamylcyclotransferase AIG2-like" evidence="1">
    <location>
        <begin position="3"/>
        <end position="110"/>
    </location>
</feature>
<dbReference type="EMBL" id="JAIWIU010000076">
    <property type="protein sequence ID" value="MCA2016906.1"/>
    <property type="molecule type" value="Genomic_DNA"/>
</dbReference>
<accession>A0ABS7YML4</accession>
<name>A0ABS7YML4_9VIBR</name>
<sequence length="184" mass="20745">MYIFGYGSLINTASRQLTGRTGDAIPVIAKGLVRYWGKIDDSYIMSPLVVNQGKGEVSGVLLEVSAEELAEFDRREAGYQRIALESSQIESEHSFDSKLPIWVYITEHHQPPCQQSPIVQSYVDTVLTGCLEISEQFARHFIANTIGWQFPYENDRHSPKYTRMAGVSANAQVNIDRLLLEYKA</sequence>
<dbReference type="CDD" id="cd06661">
    <property type="entry name" value="GGCT_like"/>
    <property type="match status" value="1"/>
</dbReference>
<dbReference type="Proteomes" id="UP001199044">
    <property type="component" value="Unassembled WGS sequence"/>
</dbReference>
<organism evidence="2 3">
    <name type="scientific">Vibrio tritonius</name>
    <dbReference type="NCBI Taxonomy" id="1435069"/>
    <lineage>
        <taxon>Bacteria</taxon>
        <taxon>Pseudomonadati</taxon>
        <taxon>Pseudomonadota</taxon>
        <taxon>Gammaproteobacteria</taxon>
        <taxon>Vibrionales</taxon>
        <taxon>Vibrionaceae</taxon>
        <taxon>Vibrio</taxon>
    </lineage>
</organism>
<dbReference type="InterPro" id="IPR009288">
    <property type="entry name" value="AIG2-like_dom"/>
</dbReference>
<evidence type="ECO:0000313" key="2">
    <source>
        <dbReference type="EMBL" id="MCA2016906.1"/>
    </source>
</evidence>
<dbReference type="InterPro" id="IPR036568">
    <property type="entry name" value="GGCT-like_sf"/>
</dbReference>
<reference evidence="3" key="1">
    <citation type="submission" date="2023-07" db="EMBL/GenBank/DDBJ databases">
        <title>Molecular identification of indigenous halophilic bacteria isolated from red sea cost, biodegradation of synthetic dyes and assessment of degraded metabolite toxicity.</title>
        <authorList>
            <person name="Chaieb K."/>
            <person name="Altayb H.N."/>
        </authorList>
    </citation>
    <scope>NUCLEOTIDE SEQUENCE [LARGE SCALE GENOMIC DNA]</scope>
    <source>
        <strain evidence="3">K20</strain>
    </source>
</reference>
<protein>
    <submittedName>
        <fullName evidence="2">Gamma-glutamylcyclotransferase</fullName>
    </submittedName>
</protein>
<dbReference type="Gene3D" id="3.10.490.10">
    <property type="entry name" value="Gamma-glutamyl cyclotransferase-like"/>
    <property type="match status" value="1"/>
</dbReference>
<evidence type="ECO:0000313" key="3">
    <source>
        <dbReference type="Proteomes" id="UP001199044"/>
    </source>
</evidence>
<dbReference type="Pfam" id="PF06094">
    <property type="entry name" value="GGACT"/>
    <property type="match status" value="1"/>
</dbReference>
<keyword evidence="3" id="KW-1185">Reference proteome</keyword>
<dbReference type="SUPFAM" id="SSF110857">
    <property type="entry name" value="Gamma-glutamyl cyclotransferase-like"/>
    <property type="match status" value="1"/>
</dbReference>
<evidence type="ECO:0000259" key="1">
    <source>
        <dbReference type="Pfam" id="PF06094"/>
    </source>
</evidence>
<proteinExistence type="predicted"/>
<comment type="caution">
    <text evidence="2">The sequence shown here is derived from an EMBL/GenBank/DDBJ whole genome shotgun (WGS) entry which is preliminary data.</text>
</comment>
<gene>
    <name evidence="2" type="ORF">LDJ79_12345</name>
</gene>
<dbReference type="RefSeq" id="WP_068712246.1">
    <property type="nucleotide sequence ID" value="NZ_AP014635.1"/>
</dbReference>